<dbReference type="KEGG" id="mjd:JDM601_2621"/>
<proteinExistence type="predicted"/>
<organism evidence="2 3">
    <name type="scientific">Mycolicibacter sinensis (strain JDM601)</name>
    <name type="common">Mycobacterium sinense</name>
    <dbReference type="NCBI Taxonomy" id="875328"/>
    <lineage>
        <taxon>Bacteria</taxon>
        <taxon>Bacillati</taxon>
        <taxon>Actinomycetota</taxon>
        <taxon>Actinomycetes</taxon>
        <taxon>Mycobacteriales</taxon>
        <taxon>Mycobacteriaceae</taxon>
        <taxon>Mycolicibacter</taxon>
    </lineage>
</organism>
<sequence>MDAVTTPQSFWPLTGVMNLTTNESIARGGQILAANIENQIAAGTVDAANPLVVFGYSQGANVETTAMQQIHAAGVPSDAVHFVMVGNPANPDGGFLSRFAVDIDGAMPTYPALGITFSGATPTDLYPTDIYTYEYDGFADFPRYPINLLADLNAILGMAFNHGGYLSPAAVDSAFLLGTDGLTSYYMIPSETLPLLAPLQFIPFIGKPLYSLLEPATAVLVNLGYGCIDNSWCEVPLPDGEPATFASYGPFPSLDVDEVLNALWNGLQLGVSNAIADLQDPSYGPSIMDVPVLRPMLESAYNVVGADPSGDPSAIGDLTGDQLWLGIVSQLGADGQAFELLQGAFPGMIPDPPTSLMGIVNDIAVNIGNDFATLIPIANTVASLFTTIPSLAISFIAQEAQSGNLFEGLGNAFSALVGLAPIALGVGTVVPVIEALAINALNFVELFDPNALQDLAALLVDVP</sequence>
<dbReference type="InterPro" id="IPR013228">
    <property type="entry name" value="PE-PPE_C"/>
</dbReference>
<dbReference type="Pfam" id="PF08237">
    <property type="entry name" value="PE-PPE"/>
    <property type="match status" value="1"/>
</dbReference>
<evidence type="ECO:0000313" key="3">
    <source>
        <dbReference type="Proteomes" id="UP000009224"/>
    </source>
</evidence>
<dbReference type="SUPFAM" id="SSF53474">
    <property type="entry name" value="alpha/beta-Hydrolases"/>
    <property type="match status" value="1"/>
</dbReference>
<protein>
    <submittedName>
        <fullName evidence="2">PE family protein</fullName>
    </submittedName>
</protein>
<dbReference type="HOGENOM" id="CLU_028265_2_2_11"/>
<evidence type="ECO:0000313" key="2">
    <source>
        <dbReference type="EMBL" id="AEF36621.1"/>
    </source>
</evidence>
<dbReference type="Proteomes" id="UP000009224">
    <property type="component" value="Chromosome"/>
</dbReference>
<dbReference type="AlphaFoldDB" id="F5YXI1"/>
<gene>
    <name evidence="2" type="ordered locus">JDM601_2621</name>
</gene>
<dbReference type="EMBL" id="CP002329">
    <property type="protein sequence ID" value="AEF36621.1"/>
    <property type="molecule type" value="Genomic_DNA"/>
</dbReference>
<dbReference type="eggNOG" id="COG5651">
    <property type="taxonomic scope" value="Bacteria"/>
</dbReference>
<evidence type="ECO:0000259" key="1">
    <source>
        <dbReference type="Pfam" id="PF08237"/>
    </source>
</evidence>
<dbReference type="Gene3D" id="3.40.50.1820">
    <property type="entry name" value="alpha/beta hydrolase"/>
    <property type="match status" value="1"/>
</dbReference>
<reference evidence="2 3" key="1">
    <citation type="journal article" date="2011" name="J. Bacteriol.">
        <title>Complete genome sequence of a novel clinical isolate, the nontuberculous Mycobacterium strain JDM601.</title>
        <authorList>
            <person name="Zhang Z.Y."/>
            <person name="Sun Z.Q."/>
            <person name="Wang Z.L."/>
            <person name="Wen Z.L."/>
            <person name="Sun Q.W."/>
            <person name="Zhu Z.Q."/>
            <person name="Song Y.Z."/>
            <person name="Zhao J.W."/>
            <person name="Wang H.H."/>
            <person name="Zhang S.L."/>
            <person name="Guo X.K."/>
        </authorList>
    </citation>
    <scope>NUCLEOTIDE SEQUENCE [LARGE SCALE GENOMIC DNA]</scope>
    <source>
        <strain evidence="2 3">JDM601</strain>
    </source>
</reference>
<name>F5YXI1_MYCSD</name>
<feature type="domain" description="PE-PPE" evidence="1">
    <location>
        <begin position="2"/>
        <end position="225"/>
    </location>
</feature>
<keyword evidence="3" id="KW-1185">Reference proteome</keyword>
<accession>F5YXI1</accession>
<dbReference type="InterPro" id="IPR029058">
    <property type="entry name" value="AB_hydrolase_fold"/>
</dbReference>